<dbReference type="InterPro" id="IPR055344">
    <property type="entry name" value="SecD_SecF_C_bact"/>
</dbReference>
<dbReference type="NCBIfam" id="TIGR00916">
    <property type="entry name" value="2A0604s01"/>
    <property type="match status" value="1"/>
</dbReference>
<evidence type="ECO:0000259" key="10">
    <source>
        <dbReference type="Pfam" id="PF02355"/>
    </source>
</evidence>
<dbReference type="PRINTS" id="PR01755">
    <property type="entry name" value="SECFTRNLCASE"/>
</dbReference>
<dbReference type="GO" id="GO:0015450">
    <property type="term" value="F:protein-transporting ATPase activity"/>
    <property type="evidence" value="ECO:0007669"/>
    <property type="project" value="InterPro"/>
</dbReference>
<accession>F4LIU2</accession>
<keyword evidence="9" id="KW-0997">Cell inner membrane</keyword>
<keyword evidence="3 9" id="KW-1003">Cell membrane</keyword>
<evidence type="ECO:0000256" key="2">
    <source>
        <dbReference type="ARBA" id="ARBA00022448"/>
    </source>
</evidence>
<dbReference type="NCBIfam" id="TIGR00966">
    <property type="entry name" value="transloc_SecF"/>
    <property type="match status" value="1"/>
</dbReference>
<dbReference type="STRING" id="906968.Trebr_0831"/>
<dbReference type="HOGENOM" id="CLU_050012_0_1_12"/>
<keyword evidence="8 9" id="KW-0472">Membrane</keyword>
<dbReference type="GO" id="GO:0065002">
    <property type="term" value="P:intracellular protein transmembrane transport"/>
    <property type="evidence" value="ECO:0007669"/>
    <property type="project" value="UniProtKB-UniRule"/>
</dbReference>
<evidence type="ECO:0000313" key="11">
    <source>
        <dbReference type="EMBL" id="AEE16267.1"/>
    </source>
</evidence>
<keyword evidence="5 9" id="KW-0653">Protein transport</keyword>
<dbReference type="InterPro" id="IPR022645">
    <property type="entry name" value="SecD/SecF_bac"/>
</dbReference>
<keyword evidence="7 9" id="KW-0811">Translocation</keyword>
<comment type="function">
    <text evidence="9">Part of the Sec protein translocase complex. Interacts with the SecYEG preprotein conducting channel. SecDF uses the proton motive force (PMF) to complete protein translocation after the ATP-dependent function of SecA.</text>
</comment>
<dbReference type="PANTHER" id="PTHR30081">
    <property type="entry name" value="PROTEIN-EXPORT MEMBRANE PROTEIN SEC"/>
    <property type="match status" value="1"/>
</dbReference>
<dbReference type="AlphaFoldDB" id="F4LIU2"/>
<evidence type="ECO:0000256" key="4">
    <source>
        <dbReference type="ARBA" id="ARBA00022692"/>
    </source>
</evidence>
<comment type="similarity">
    <text evidence="9">Belongs to the SecD/SecF family. SecF subfamily.</text>
</comment>
<dbReference type="GO" id="GO:0043952">
    <property type="term" value="P:protein transport by the Sec complex"/>
    <property type="evidence" value="ECO:0007669"/>
    <property type="project" value="UniProtKB-UniRule"/>
</dbReference>
<feature type="transmembrane region" description="Helical" evidence="9">
    <location>
        <begin position="360"/>
        <end position="383"/>
    </location>
</feature>
<reference evidence="12" key="1">
    <citation type="submission" date="2011-04" db="EMBL/GenBank/DDBJ databases">
        <title>The complete genome of Treponema brennaborense DSM 12168.</title>
        <authorList>
            <person name="Lucas S."/>
            <person name="Han J."/>
            <person name="Lapidus A."/>
            <person name="Bruce D."/>
            <person name="Goodwin L."/>
            <person name="Pitluck S."/>
            <person name="Peters L."/>
            <person name="Kyrpides N."/>
            <person name="Mavromatis K."/>
            <person name="Ivanova N."/>
            <person name="Mikhailova N."/>
            <person name="Pagani I."/>
            <person name="Teshima H."/>
            <person name="Detter J.C."/>
            <person name="Tapia R."/>
            <person name="Han C."/>
            <person name="Land M."/>
            <person name="Hauser L."/>
            <person name="Markowitz V."/>
            <person name="Cheng J.-F."/>
            <person name="Hugenholtz P."/>
            <person name="Woyke T."/>
            <person name="Wu D."/>
            <person name="Gronow S."/>
            <person name="Wellnitz S."/>
            <person name="Brambilla E."/>
            <person name="Klenk H.-P."/>
            <person name="Eisen J.A."/>
        </authorList>
    </citation>
    <scope>NUCLEOTIDE SEQUENCE [LARGE SCALE GENOMIC DNA]</scope>
    <source>
        <strain evidence="12">DSM 12168 / CIP 105900 / DD5/3</strain>
    </source>
</reference>
<keyword evidence="12" id="KW-1185">Reference proteome</keyword>
<keyword evidence="2 9" id="KW-0813">Transport</keyword>
<dbReference type="PANTHER" id="PTHR30081:SF8">
    <property type="entry name" value="PROTEIN TRANSLOCASE SUBUNIT SECF"/>
    <property type="match status" value="1"/>
</dbReference>
<proteinExistence type="inferred from homology"/>
<protein>
    <recommendedName>
        <fullName evidence="9">Protein-export membrane protein SecF</fullName>
    </recommendedName>
</protein>
<keyword evidence="4 9" id="KW-0812">Transmembrane</keyword>
<evidence type="ECO:0000256" key="8">
    <source>
        <dbReference type="ARBA" id="ARBA00023136"/>
    </source>
</evidence>
<feature type="domain" description="Protein export membrane protein SecD/SecF C-terminal" evidence="10">
    <location>
        <begin position="212"/>
        <end position="386"/>
    </location>
</feature>
<evidence type="ECO:0000256" key="9">
    <source>
        <dbReference type="HAMAP-Rule" id="MF_01464"/>
    </source>
</evidence>
<comment type="subunit">
    <text evidence="9">Forms a complex with SecD. Part of the essential Sec protein translocation apparatus which comprises SecA, SecYEG and auxiliary proteins SecDF. Other proteins may also be involved.</text>
</comment>
<dbReference type="KEGG" id="tbe:Trebr_0831"/>
<evidence type="ECO:0000256" key="3">
    <source>
        <dbReference type="ARBA" id="ARBA00022475"/>
    </source>
</evidence>
<dbReference type="SUPFAM" id="SSF82866">
    <property type="entry name" value="Multidrug efflux transporter AcrB transmembrane domain"/>
    <property type="match status" value="1"/>
</dbReference>
<evidence type="ECO:0000313" key="12">
    <source>
        <dbReference type="Proteomes" id="UP000006546"/>
    </source>
</evidence>
<dbReference type="GO" id="GO:0006605">
    <property type="term" value="P:protein targeting"/>
    <property type="evidence" value="ECO:0007669"/>
    <property type="project" value="UniProtKB-UniRule"/>
</dbReference>
<feature type="transmembrane region" description="Helical" evidence="9">
    <location>
        <begin position="229"/>
        <end position="250"/>
    </location>
</feature>
<evidence type="ECO:0000256" key="1">
    <source>
        <dbReference type="ARBA" id="ARBA00004651"/>
    </source>
</evidence>
<gene>
    <name evidence="9" type="primary">secF</name>
    <name evidence="11" type="ordered locus">Trebr_0831</name>
</gene>
<dbReference type="InterPro" id="IPR048634">
    <property type="entry name" value="SecD_SecF_C"/>
</dbReference>
<feature type="transmembrane region" description="Helical" evidence="9">
    <location>
        <begin position="257"/>
        <end position="278"/>
    </location>
</feature>
<dbReference type="RefSeq" id="WP_013757986.1">
    <property type="nucleotide sequence ID" value="NC_015500.1"/>
</dbReference>
<evidence type="ECO:0000256" key="5">
    <source>
        <dbReference type="ARBA" id="ARBA00022927"/>
    </source>
</evidence>
<feature type="transmembrane region" description="Helical" evidence="9">
    <location>
        <begin position="331"/>
        <end position="354"/>
    </location>
</feature>
<feature type="transmembrane region" description="Helical" evidence="9">
    <location>
        <begin position="284"/>
        <end position="305"/>
    </location>
</feature>
<dbReference type="HAMAP" id="MF_01464_B">
    <property type="entry name" value="SecF_B"/>
    <property type="match status" value="1"/>
</dbReference>
<dbReference type="InterPro" id="IPR022813">
    <property type="entry name" value="SecD/SecF_arch_bac"/>
</dbReference>
<dbReference type="Pfam" id="PF02355">
    <property type="entry name" value="SecD_SecF_C"/>
    <property type="match status" value="1"/>
</dbReference>
<dbReference type="GO" id="GO:0005886">
    <property type="term" value="C:plasma membrane"/>
    <property type="evidence" value="ECO:0007669"/>
    <property type="project" value="UniProtKB-SubCell"/>
</dbReference>
<dbReference type="InterPro" id="IPR005665">
    <property type="entry name" value="SecF_bac"/>
</dbReference>
<dbReference type="Gene3D" id="1.20.1640.10">
    <property type="entry name" value="Multidrug efflux transporter AcrB transmembrane domain"/>
    <property type="match status" value="1"/>
</dbReference>
<evidence type="ECO:0000256" key="7">
    <source>
        <dbReference type="ARBA" id="ARBA00023010"/>
    </source>
</evidence>
<name>F4LIU2_TREBD</name>
<comment type="caution">
    <text evidence="9">Lacks conserved residue(s) required for the propagation of feature annotation.</text>
</comment>
<dbReference type="Proteomes" id="UP000006546">
    <property type="component" value="Chromosome"/>
</dbReference>
<evidence type="ECO:0000256" key="6">
    <source>
        <dbReference type="ARBA" id="ARBA00022989"/>
    </source>
</evidence>
<comment type="subcellular location">
    <subcellularLocation>
        <location evidence="9">Cell inner membrane</location>
        <topology evidence="9">Multi-pass membrane protein</topology>
    </subcellularLocation>
    <subcellularLocation>
        <location evidence="1">Cell membrane</location>
        <topology evidence="1">Multi-pass membrane protein</topology>
    </subcellularLocation>
</comment>
<dbReference type="EMBL" id="CP002696">
    <property type="protein sequence ID" value="AEE16267.1"/>
    <property type="molecule type" value="Genomic_DNA"/>
</dbReference>
<organism evidence="11 12">
    <name type="scientific">Treponema brennaborense (strain DSM 12168 / CIP 105900 / DD5/3)</name>
    <dbReference type="NCBI Taxonomy" id="906968"/>
    <lineage>
        <taxon>Bacteria</taxon>
        <taxon>Pseudomonadati</taxon>
        <taxon>Spirochaetota</taxon>
        <taxon>Spirochaetia</taxon>
        <taxon>Spirochaetales</taxon>
        <taxon>Treponemataceae</taxon>
        <taxon>Treponema</taxon>
    </lineage>
</organism>
<keyword evidence="6 9" id="KW-1133">Transmembrane helix</keyword>
<dbReference type="eggNOG" id="COG0341">
    <property type="taxonomic scope" value="Bacteria"/>
</dbReference>
<sequence length="415" mass="43991">MKKVLRFSKYVVLCAVLSSAVILSGLYPLLTKGINLGIDFKPGLVEDIRVAPAAIELSYDGSASVAVEVNPSNVSLIVSGAGAENTTAVYPFTEYRTAGDLATAMSAIAGVTAKAVNGTVPSAGLFANSAVSTVLSSSVYRLFYSDGTQLASVDEVRDALAGLSDVSVKEVGSGAAAVYQIRIGDDGDEAAGSSNMQLAVATALDEAFGHDTVAVIKTDYIGAQFSDSLVFQSILLVAAALFLIWVYATIRFKWDFALASVVAIIHDALIILVFITWSQMEFNTVTLAAILTIIGYGINDTVVVLDRIRENMRKVNVKNFMDIVDLSQSDCFGRTIITTSTTLLAVISLFVFTSGSIKDFALALIVGMVSSAYSTVMITSAFLKVTRRNWKPSDEMKAVPAVKADIVSFPSGEEV</sequence>